<accession>Q8EPB5</accession>
<dbReference type="KEGG" id="oih:OB2195"/>
<dbReference type="InterPro" id="IPR021338">
    <property type="entry name" value="DUF2953"/>
</dbReference>
<dbReference type="HOGENOM" id="CLU_097083_1_0_9"/>
<sequence>MWGIIGIIILSFLLVMLIIAFVKLSIHITFHHSKEQSSVYIQTIIFKWKIFKKELNLDQNQGKQLNYMNFRDEILQFIKSMPTVYRNIIHFLSLIELSFFEWKTKGGTGDAVTTGISTGAVWTIKGIIIGFLREHMKKVDDLIVEVTPDFQKSFIQTDIRCMITIRLGKAIYGILQLSKLTDKQKEDTNHGSTSN</sequence>
<dbReference type="RefSeq" id="WP_011066589.1">
    <property type="nucleotide sequence ID" value="NC_004193.1"/>
</dbReference>
<proteinExistence type="predicted"/>
<keyword evidence="1" id="KW-1133">Transmembrane helix</keyword>
<dbReference type="Pfam" id="PF11167">
    <property type="entry name" value="DUF2953"/>
    <property type="match status" value="1"/>
</dbReference>
<dbReference type="STRING" id="221109.gene:10734443"/>
<dbReference type="EMBL" id="BA000028">
    <property type="protein sequence ID" value="BAC14151.1"/>
    <property type="molecule type" value="Genomic_DNA"/>
</dbReference>
<evidence type="ECO:0008006" key="4">
    <source>
        <dbReference type="Google" id="ProtNLM"/>
    </source>
</evidence>
<protein>
    <recommendedName>
        <fullName evidence="4">DUF2953 domain-containing protein</fullName>
    </recommendedName>
</protein>
<dbReference type="OrthoDB" id="1683589at2"/>
<organism evidence="2 3">
    <name type="scientific">Oceanobacillus iheyensis (strain DSM 14371 / CIP 107618 / JCM 11309 / KCTC 3954 / HTE831)</name>
    <dbReference type="NCBI Taxonomy" id="221109"/>
    <lineage>
        <taxon>Bacteria</taxon>
        <taxon>Bacillati</taxon>
        <taxon>Bacillota</taxon>
        <taxon>Bacilli</taxon>
        <taxon>Bacillales</taxon>
        <taxon>Bacillaceae</taxon>
        <taxon>Oceanobacillus</taxon>
    </lineage>
</organism>
<dbReference type="eggNOG" id="ENOG5030935">
    <property type="taxonomic scope" value="Bacteria"/>
</dbReference>
<name>Q8EPB5_OCEIH</name>
<reference evidence="2 3" key="2">
    <citation type="journal article" date="2002" name="Nucleic Acids Res.">
        <title>Genome sequence of Oceanobacillus iheyensis isolated from the Iheya Ridge and its unexpected adaptive capabilities to extreme environments.</title>
        <authorList>
            <person name="Takami H."/>
            <person name="Takaki Y."/>
            <person name="Uchiyama I."/>
        </authorList>
    </citation>
    <scope>NUCLEOTIDE SEQUENCE [LARGE SCALE GENOMIC DNA]</scope>
    <source>
        <strain evidence="3">DSM 14371 / CIP 107618 / JCM 11309 / KCTC 3954 / HTE831</strain>
    </source>
</reference>
<reference evidence="2 3" key="1">
    <citation type="journal article" date="2001" name="FEMS Microbiol. Lett.">
        <title>Oceanobacillus iheyensis gen. nov., sp. nov., a deep-sea extremely halotolerant and alkaliphilic species isolated from a depth of 1050 m on the Iheya Ridge.</title>
        <authorList>
            <person name="Lu J."/>
            <person name="Nogi Y."/>
            <person name="Takami H."/>
        </authorList>
    </citation>
    <scope>NUCLEOTIDE SEQUENCE [LARGE SCALE GENOMIC DNA]</scope>
    <source>
        <strain evidence="3">DSM 14371 / CIP 107618 / JCM 11309 / KCTC 3954 / HTE831</strain>
    </source>
</reference>
<gene>
    <name evidence="2" type="ordered locus">OB2195</name>
</gene>
<keyword evidence="3" id="KW-1185">Reference proteome</keyword>
<evidence type="ECO:0000313" key="2">
    <source>
        <dbReference type="EMBL" id="BAC14151.1"/>
    </source>
</evidence>
<keyword evidence="1" id="KW-0812">Transmembrane</keyword>
<evidence type="ECO:0000256" key="1">
    <source>
        <dbReference type="SAM" id="Phobius"/>
    </source>
</evidence>
<dbReference type="AlphaFoldDB" id="Q8EPB5"/>
<evidence type="ECO:0000313" key="3">
    <source>
        <dbReference type="Proteomes" id="UP000000822"/>
    </source>
</evidence>
<keyword evidence="1" id="KW-0472">Membrane</keyword>
<dbReference type="Proteomes" id="UP000000822">
    <property type="component" value="Chromosome"/>
</dbReference>
<feature type="transmembrane region" description="Helical" evidence="1">
    <location>
        <begin position="6"/>
        <end position="26"/>
    </location>
</feature>